<dbReference type="GO" id="GO:0003677">
    <property type="term" value="F:DNA binding"/>
    <property type="evidence" value="ECO:0007669"/>
    <property type="project" value="InterPro"/>
</dbReference>
<accession>A0A222HHL4</accession>
<dbReference type="GO" id="GO:0046872">
    <property type="term" value="F:metal ion binding"/>
    <property type="evidence" value="ECO:0007669"/>
    <property type="project" value="InterPro"/>
</dbReference>
<dbReference type="AlphaFoldDB" id="A0A222HHL4"/>
<evidence type="ECO:0000313" key="2">
    <source>
        <dbReference type="EMBL" id="MQW32507.1"/>
    </source>
</evidence>
<comment type="caution">
    <text evidence="2">The sequence shown here is derived from an EMBL/GenBank/DDBJ whole genome shotgun (WGS) entry which is preliminary data.</text>
</comment>
<dbReference type="InterPro" id="IPR003735">
    <property type="entry name" value="Metal_Tscrpt_repr"/>
</dbReference>
<dbReference type="CDD" id="cd10153">
    <property type="entry name" value="RcnR-FrmR-like_DUF156"/>
    <property type="match status" value="1"/>
</dbReference>
<dbReference type="OMA" id="IAAFRTY"/>
<protein>
    <submittedName>
        <fullName evidence="2">Metal-sensing transcriptional repressor</fullName>
    </submittedName>
</protein>
<dbReference type="RefSeq" id="WP_003530653.1">
    <property type="nucleotide sequence ID" value="NZ_BJNJ01000034.1"/>
</dbReference>
<sequence>MSHTIRDQEKLLARVRRLKGQMEAVERALEARQPCGDILNLVASVRGAVNGLTIELIEDHIRGHVAGHETQGEREEGAAELIEIVRRYLK</sequence>
<dbReference type="Gene3D" id="1.20.58.1000">
    <property type="entry name" value="Metal-sensitive repressor, helix protomer"/>
    <property type="match status" value="1"/>
</dbReference>
<proteinExistence type="inferred from homology"/>
<gene>
    <name evidence="2" type="ORF">GHK53_06690</name>
</gene>
<dbReference type="InterPro" id="IPR038390">
    <property type="entry name" value="Metal_Tscrpt_repr_sf"/>
</dbReference>
<organism evidence="2 3">
    <name type="scientific">Rhizobium meliloti</name>
    <name type="common">Ensifer meliloti</name>
    <name type="synonym">Sinorhizobium meliloti</name>
    <dbReference type="NCBI Taxonomy" id="382"/>
    <lineage>
        <taxon>Bacteria</taxon>
        <taxon>Pseudomonadati</taxon>
        <taxon>Pseudomonadota</taxon>
        <taxon>Alphaproteobacteria</taxon>
        <taxon>Hyphomicrobiales</taxon>
        <taxon>Rhizobiaceae</taxon>
        <taxon>Sinorhizobium/Ensifer group</taxon>
        <taxon>Sinorhizobium</taxon>
    </lineage>
</organism>
<comment type="similarity">
    <text evidence="1">Belongs to the FrmR/RcnR family.</text>
</comment>
<dbReference type="Proteomes" id="UP000429484">
    <property type="component" value="Unassembled WGS sequence"/>
</dbReference>
<dbReference type="KEGG" id="smer:DU99_10845"/>
<dbReference type="EMBL" id="WISR01000072">
    <property type="protein sequence ID" value="MQW32507.1"/>
    <property type="molecule type" value="Genomic_DNA"/>
</dbReference>
<evidence type="ECO:0000313" key="3">
    <source>
        <dbReference type="Proteomes" id="UP000429484"/>
    </source>
</evidence>
<dbReference type="GO" id="GO:0045892">
    <property type="term" value="P:negative regulation of DNA-templated transcription"/>
    <property type="evidence" value="ECO:0007669"/>
    <property type="project" value="UniProtKB-ARBA"/>
</dbReference>
<reference evidence="2 3" key="1">
    <citation type="journal article" date="2013" name="Genome Biol.">
        <title>Comparative genomics of the core and accessory genomes of 48 Sinorhizobium strains comprising five genospecies.</title>
        <authorList>
            <person name="Sugawara M."/>
            <person name="Epstein B."/>
            <person name="Badgley B.D."/>
            <person name="Unno T."/>
            <person name="Xu L."/>
            <person name="Reese J."/>
            <person name="Gyaneshwar P."/>
            <person name="Denny R."/>
            <person name="Mudge J."/>
            <person name="Bharti A.K."/>
            <person name="Farmer A.D."/>
            <person name="May G.D."/>
            <person name="Woodward J.E."/>
            <person name="Medigue C."/>
            <person name="Vallenet D."/>
            <person name="Lajus A."/>
            <person name="Rouy Z."/>
            <person name="Martinez-Vaz B."/>
            <person name="Tiffin P."/>
            <person name="Young N.D."/>
            <person name="Sadowsky M.J."/>
        </authorList>
    </citation>
    <scope>NUCLEOTIDE SEQUENCE [LARGE SCALE GENOMIC DNA]</scope>
    <source>
        <strain evidence="2 3">N6B1</strain>
    </source>
</reference>
<evidence type="ECO:0000256" key="1">
    <source>
        <dbReference type="ARBA" id="ARBA00005260"/>
    </source>
</evidence>
<dbReference type="PANTHER" id="PTHR33677">
    <property type="entry name" value="TRANSCRIPTIONAL REPRESSOR FRMR-RELATED"/>
    <property type="match status" value="1"/>
</dbReference>
<dbReference type="Pfam" id="PF02583">
    <property type="entry name" value="Trns_repr_metal"/>
    <property type="match status" value="1"/>
</dbReference>
<name>A0A222HHL4_RHIML</name>
<dbReference type="PANTHER" id="PTHR33677:SF5">
    <property type="entry name" value="TRANSCRIPTIONAL REPRESSOR FRMR"/>
    <property type="match status" value="1"/>
</dbReference>